<protein>
    <submittedName>
        <fullName evidence="2">Uncharacterized protein</fullName>
    </submittedName>
</protein>
<evidence type="ECO:0000256" key="1">
    <source>
        <dbReference type="SAM" id="SignalP"/>
    </source>
</evidence>
<evidence type="ECO:0000313" key="2">
    <source>
        <dbReference type="EMBL" id="GAA2209455.1"/>
    </source>
</evidence>
<accession>A0ABN3CJ49</accession>
<feature type="signal peptide" evidence="1">
    <location>
        <begin position="1"/>
        <end position="26"/>
    </location>
</feature>
<keyword evidence="3" id="KW-1185">Reference proteome</keyword>
<evidence type="ECO:0000313" key="3">
    <source>
        <dbReference type="Proteomes" id="UP001499843"/>
    </source>
</evidence>
<name>A0ABN3CJ49_9ACTN</name>
<dbReference type="EMBL" id="BAAAQX010000012">
    <property type="protein sequence ID" value="GAA2209455.1"/>
    <property type="molecule type" value="Genomic_DNA"/>
</dbReference>
<gene>
    <name evidence="2" type="ORF">GCM10009850_049130</name>
</gene>
<reference evidence="2 3" key="1">
    <citation type="journal article" date="2019" name="Int. J. Syst. Evol. Microbiol.">
        <title>The Global Catalogue of Microorganisms (GCM) 10K type strain sequencing project: providing services to taxonomists for standard genome sequencing and annotation.</title>
        <authorList>
            <consortium name="The Broad Institute Genomics Platform"/>
            <consortium name="The Broad Institute Genome Sequencing Center for Infectious Disease"/>
            <person name="Wu L."/>
            <person name="Ma J."/>
        </authorList>
    </citation>
    <scope>NUCLEOTIDE SEQUENCE [LARGE SCALE GENOMIC DNA]</scope>
    <source>
        <strain evidence="2 3">JCM 16114</strain>
    </source>
</reference>
<dbReference type="RefSeq" id="WP_344478744.1">
    <property type="nucleotide sequence ID" value="NZ_BAAAQX010000012.1"/>
</dbReference>
<proteinExistence type="predicted"/>
<organism evidence="2 3">
    <name type="scientific">Nonomuraea monospora</name>
    <dbReference type="NCBI Taxonomy" id="568818"/>
    <lineage>
        <taxon>Bacteria</taxon>
        <taxon>Bacillati</taxon>
        <taxon>Actinomycetota</taxon>
        <taxon>Actinomycetes</taxon>
        <taxon>Streptosporangiales</taxon>
        <taxon>Streptosporangiaceae</taxon>
        <taxon>Nonomuraea</taxon>
    </lineage>
</organism>
<feature type="chain" id="PRO_5046178067" evidence="1">
    <location>
        <begin position="27"/>
        <end position="377"/>
    </location>
</feature>
<comment type="caution">
    <text evidence="2">The sequence shown here is derived from an EMBL/GenBank/DDBJ whole genome shotgun (WGS) entry which is preliminary data.</text>
</comment>
<dbReference type="Proteomes" id="UP001499843">
    <property type="component" value="Unassembled WGS sequence"/>
</dbReference>
<keyword evidence="1" id="KW-0732">Signal</keyword>
<sequence>MRHSSLIAAALLTPAALATPPPTALAAPSPAALAAPTLAVGVTQGHAAAAPAHAVTAAPAHAALAAQTPAAIAAQAHLWGAQPVARAAWVKSCYDKKRQDTDPCGSWRLSLRDGRQVTVRAAAARGVDGKGRRAHHAGTFAVSGDGSVILYERARDHRLVVQPVAGGPPTTLPRSARPAGIGSDELAVRLSPSGDRVLIDYYDDEGRLPTKVVTVATGETATLPATYGVLGFSADGGEVLATRQMDDNTTALYALGPGDDSIRSTPPQVVVNAAAWALAADGTTVAVLVQGDKARIRTYDLATGELSEGVDVPVGRELSPSSAWWEGSRLRVTYAKTADVGNSAVIRVLTVGPGHGLVTQDETYKIGKNYTFAVAGE</sequence>
<dbReference type="SUPFAM" id="SSF82171">
    <property type="entry name" value="DPP6 N-terminal domain-like"/>
    <property type="match status" value="1"/>
</dbReference>